<dbReference type="PANTHER" id="PTHR33221">
    <property type="entry name" value="WINGED HELIX-TURN-HELIX TRANSCRIPTIONAL REGULATOR, RRF2 FAMILY"/>
    <property type="match status" value="1"/>
</dbReference>
<evidence type="ECO:0000313" key="1">
    <source>
        <dbReference type="EMBL" id="QAA31061.1"/>
    </source>
</evidence>
<dbReference type="GO" id="GO:0003700">
    <property type="term" value="F:DNA-binding transcription factor activity"/>
    <property type="evidence" value="ECO:0007669"/>
    <property type="project" value="TreeGrafter"/>
</dbReference>
<protein>
    <submittedName>
        <fullName evidence="1">Rrf2 family transcriptional regulator</fullName>
    </submittedName>
</protein>
<dbReference type="InterPro" id="IPR036390">
    <property type="entry name" value="WH_DNA-bd_sf"/>
</dbReference>
<dbReference type="NCBIfam" id="TIGR00738">
    <property type="entry name" value="rrf2_super"/>
    <property type="match status" value="1"/>
</dbReference>
<dbReference type="Pfam" id="PF02082">
    <property type="entry name" value="Rrf2"/>
    <property type="match status" value="1"/>
</dbReference>
<keyword evidence="2" id="KW-1185">Reference proteome</keyword>
<dbReference type="AlphaFoldDB" id="A0A410DPT6"/>
<name>A0A410DPT6_9CLOT</name>
<dbReference type="GO" id="GO:0005829">
    <property type="term" value="C:cytosol"/>
    <property type="evidence" value="ECO:0007669"/>
    <property type="project" value="TreeGrafter"/>
</dbReference>
<dbReference type="InterPro" id="IPR036388">
    <property type="entry name" value="WH-like_DNA-bd_sf"/>
</dbReference>
<dbReference type="PROSITE" id="PS51197">
    <property type="entry name" value="HTH_RRF2_2"/>
    <property type="match status" value="1"/>
</dbReference>
<dbReference type="RefSeq" id="WP_128211670.1">
    <property type="nucleotide sequence ID" value="NZ_CP025746.1"/>
</dbReference>
<sequence length="138" mass="15562">MKITQEVDYALRVVLYFCKLDYGTKIEARSISEHEKVPIRFLLKILRKLTHAKIVNSYRGVNGGYSLARLPEEIRLNDVIEAIDGPTYVAKCIGEPEVCNANRAGKCQLHNALNKIQNIVSEQLNGITFDDIMNGKVN</sequence>
<reference evidence="1 2" key="1">
    <citation type="submission" date="2018-01" db="EMBL/GenBank/DDBJ databases">
        <title>Genome Sequencing and Assembly of Anaerobacter polyendosporus strain CT4.</title>
        <authorList>
            <person name="Tachaapaikoon C."/>
            <person name="Sutheeworapong S."/>
            <person name="Jenjaroenpun P."/>
            <person name="Wongsurawat T."/>
            <person name="Nookeaw I."/>
            <person name="Cheawchanlertfa P."/>
            <person name="Kosugi A."/>
            <person name="Cheevadhanarak S."/>
            <person name="Ratanakhanokchai K."/>
        </authorList>
    </citation>
    <scope>NUCLEOTIDE SEQUENCE [LARGE SCALE GENOMIC DNA]</scope>
    <source>
        <strain evidence="1 2">CT4</strain>
    </source>
</reference>
<dbReference type="OrthoDB" id="9808360at2"/>
<dbReference type="Gene3D" id="1.10.10.10">
    <property type="entry name" value="Winged helix-like DNA-binding domain superfamily/Winged helix DNA-binding domain"/>
    <property type="match status" value="1"/>
</dbReference>
<accession>A0A410DPT6</accession>
<dbReference type="PANTHER" id="PTHR33221:SF2">
    <property type="entry name" value="TRANSCRIPTIONAL REGULATOR"/>
    <property type="match status" value="1"/>
</dbReference>
<evidence type="ECO:0000313" key="2">
    <source>
        <dbReference type="Proteomes" id="UP000286268"/>
    </source>
</evidence>
<dbReference type="SUPFAM" id="SSF46785">
    <property type="entry name" value="Winged helix' DNA-binding domain"/>
    <property type="match status" value="1"/>
</dbReference>
<dbReference type="Proteomes" id="UP000286268">
    <property type="component" value="Chromosome"/>
</dbReference>
<organism evidence="1 2">
    <name type="scientific">Clostridium manihotivorum</name>
    <dbReference type="NCBI Taxonomy" id="2320868"/>
    <lineage>
        <taxon>Bacteria</taxon>
        <taxon>Bacillati</taxon>
        <taxon>Bacillota</taxon>
        <taxon>Clostridia</taxon>
        <taxon>Eubacteriales</taxon>
        <taxon>Clostridiaceae</taxon>
        <taxon>Clostridium</taxon>
    </lineage>
</organism>
<dbReference type="InterPro" id="IPR000944">
    <property type="entry name" value="Tscrpt_reg_Rrf2"/>
</dbReference>
<dbReference type="EMBL" id="CP025746">
    <property type="protein sequence ID" value="QAA31061.1"/>
    <property type="molecule type" value="Genomic_DNA"/>
</dbReference>
<dbReference type="KEGG" id="cmah:C1I91_04945"/>
<gene>
    <name evidence="1" type="ORF">C1I91_04945</name>
</gene>
<proteinExistence type="predicted"/>